<dbReference type="Pfam" id="PF07443">
    <property type="entry name" value="HARP"/>
    <property type="match status" value="1"/>
</dbReference>
<dbReference type="Pfam" id="PF00176">
    <property type="entry name" value="SNF2-rel_dom"/>
    <property type="match status" value="1"/>
</dbReference>
<keyword evidence="3" id="KW-0539">Nucleus</keyword>
<accession>A0A3P7YTT1</accession>
<gene>
    <name evidence="5" type="ORF">OFLC_LOCUS11302</name>
</gene>
<dbReference type="GO" id="GO:0005524">
    <property type="term" value="F:ATP binding"/>
    <property type="evidence" value="ECO:0007669"/>
    <property type="project" value="InterPro"/>
</dbReference>
<dbReference type="InterPro" id="IPR027417">
    <property type="entry name" value="P-loop_NTPase"/>
</dbReference>
<name>A0A3P7YTT1_9BILA</name>
<dbReference type="InterPro" id="IPR038718">
    <property type="entry name" value="SNF2-like_sf"/>
</dbReference>
<reference evidence="5 6" key="1">
    <citation type="submission" date="2018-11" db="EMBL/GenBank/DDBJ databases">
        <authorList>
            <consortium name="Pathogen Informatics"/>
        </authorList>
    </citation>
    <scope>NUCLEOTIDE SEQUENCE [LARGE SCALE GENOMIC DNA]</scope>
</reference>
<comment type="subcellular location">
    <subcellularLocation>
        <location evidence="1">Nucleus</location>
    </subcellularLocation>
</comment>
<dbReference type="InterPro" id="IPR010003">
    <property type="entry name" value="HARP_dom"/>
</dbReference>
<dbReference type="PANTHER" id="PTHR45766">
    <property type="entry name" value="DNA ANNEALING HELICASE AND ENDONUCLEASE ZRANB3 FAMILY MEMBER"/>
    <property type="match status" value="1"/>
</dbReference>
<keyword evidence="6" id="KW-1185">Reference proteome</keyword>
<dbReference type="PROSITE" id="PS51467">
    <property type="entry name" value="HARP"/>
    <property type="match status" value="1"/>
</dbReference>
<dbReference type="SUPFAM" id="SSF52540">
    <property type="entry name" value="P-loop containing nucleoside triphosphate hydrolases"/>
    <property type="match status" value="1"/>
</dbReference>
<dbReference type="GO" id="GO:0016787">
    <property type="term" value="F:hydrolase activity"/>
    <property type="evidence" value="ECO:0007669"/>
    <property type="project" value="UniProtKB-KW"/>
</dbReference>
<proteinExistence type="predicted"/>
<protein>
    <recommendedName>
        <fullName evidence="4">HARP domain-containing protein</fullName>
    </recommendedName>
</protein>
<dbReference type="GO" id="GO:0006281">
    <property type="term" value="P:DNA repair"/>
    <property type="evidence" value="ECO:0007669"/>
    <property type="project" value="TreeGrafter"/>
</dbReference>
<evidence type="ECO:0000313" key="5">
    <source>
        <dbReference type="EMBL" id="VDO75484.1"/>
    </source>
</evidence>
<evidence type="ECO:0000256" key="3">
    <source>
        <dbReference type="ARBA" id="ARBA00023242"/>
    </source>
</evidence>
<dbReference type="AlphaFoldDB" id="A0A3P7YTT1"/>
<evidence type="ECO:0000259" key="4">
    <source>
        <dbReference type="PROSITE" id="PS51467"/>
    </source>
</evidence>
<feature type="domain" description="HARP" evidence="4">
    <location>
        <begin position="1"/>
        <end position="66"/>
    </location>
</feature>
<dbReference type="PANTHER" id="PTHR45766:SF6">
    <property type="entry name" value="SWI_SNF-RELATED MATRIX-ASSOCIATED ACTIN-DEPENDENT REGULATOR OF CHROMATIN SUBFAMILY A-LIKE PROTEIN 1"/>
    <property type="match status" value="1"/>
</dbReference>
<dbReference type="GO" id="GO:0031297">
    <property type="term" value="P:replication fork processing"/>
    <property type="evidence" value="ECO:0007669"/>
    <property type="project" value="TreeGrafter"/>
</dbReference>
<evidence type="ECO:0000256" key="1">
    <source>
        <dbReference type="ARBA" id="ARBA00004123"/>
    </source>
</evidence>
<dbReference type="GO" id="GO:0043596">
    <property type="term" value="C:nuclear replication fork"/>
    <property type="evidence" value="ECO:0007669"/>
    <property type="project" value="TreeGrafter"/>
</dbReference>
<evidence type="ECO:0000313" key="6">
    <source>
        <dbReference type="Proteomes" id="UP000267606"/>
    </source>
</evidence>
<dbReference type="InterPro" id="IPR000330">
    <property type="entry name" value="SNF2_N"/>
</dbReference>
<sequence>MKITSFLFQVQFTPFNHSVVAVLKTIPSKIYIPEIKAWSFPLEDICTVEKALQSLDDVSLEIEKISDHAVKTLLTYGKSNVGMNEPNLEKHIENTLVDVLFPYQRRGVIYGIMKRGRLLLADEMGLGKSIQALGIARYFKCDWPLLIICPSSVKYSWLNVCLSFYAVFAAN</sequence>
<dbReference type="EMBL" id="UZAJ01016176">
    <property type="protein sequence ID" value="VDO75484.1"/>
    <property type="molecule type" value="Genomic_DNA"/>
</dbReference>
<dbReference type="Proteomes" id="UP000267606">
    <property type="component" value="Unassembled WGS sequence"/>
</dbReference>
<keyword evidence="2" id="KW-0378">Hydrolase</keyword>
<dbReference type="Gene3D" id="3.40.50.10810">
    <property type="entry name" value="Tandem AAA-ATPase domain"/>
    <property type="match status" value="1"/>
</dbReference>
<evidence type="ECO:0000256" key="2">
    <source>
        <dbReference type="ARBA" id="ARBA00022801"/>
    </source>
</evidence>
<organism evidence="5 6">
    <name type="scientific">Onchocerca flexuosa</name>
    <dbReference type="NCBI Taxonomy" id="387005"/>
    <lineage>
        <taxon>Eukaryota</taxon>
        <taxon>Metazoa</taxon>
        <taxon>Ecdysozoa</taxon>
        <taxon>Nematoda</taxon>
        <taxon>Chromadorea</taxon>
        <taxon>Rhabditida</taxon>
        <taxon>Spirurina</taxon>
        <taxon>Spiruromorpha</taxon>
        <taxon>Filarioidea</taxon>
        <taxon>Onchocercidae</taxon>
        <taxon>Onchocerca</taxon>
    </lineage>
</organism>